<protein>
    <recommendedName>
        <fullName evidence="4">Lipocalin-like domain-containing protein</fullName>
    </recommendedName>
</protein>
<dbReference type="AlphaFoldDB" id="A0A4D7JU49"/>
<organism evidence="2 3">
    <name type="scientific">Mangrovivirga cuniculi</name>
    <dbReference type="NCBI Taxonomy" id="2715131"/>
    <lineage>
        <taxon>Bacteria</taxon>
        <taxon>Pseudomonadati</taxon>
        <taxon>Bacteroidota</taxon>
        <taxon>Cytophagia</taxon>
        <taxon>Cytophagales</taxon>
        <taxon>Mangrovivirgaceae</taxon>
        <taxon>Mangrovivirga</taxon>
    </lineage>
</organism>
<keyword evidence="1" id="KW-0732">Signal</keyword>
<evidence type="ECO:0008006" key="4">
    <source>
        <dbReference type="Google" id="ProtNLM"/>
    </source>
</evidence>
<feature type="signal peptide" evidence="1">
    <location>
        <begin position="1"/>
        <end position="20"/>
    </location>
</feature>
<evidence type="ECO:0000256" key="1">
    <source>
        <dbReference type="SAM" id="SignalP"/>
    </source>
</evidence>
<sequence length="161" mass="17452">MKKNLTILLGLFLSLTVVLSSCDKNGDNPKPADEVRTELLSNGAWNLQTATRNSSEDVTGSYSGMTVTFNDNKTYVATYTSATPNELYTTWPVSGNWDYADNNGTPDINTIIRNPSVSGGVEMNLSNVTENTLTVSFTISDPPSGAKMMGISGNFVFEFTR</sequence>
<proteinExistence type="predicted"/>
<dbReference type="EMBL" id="CP028923">
    <property type="protein sequence ID" value="QCK14405.1"/>
    <property type="molecule type" value="Genomic_DNA"/>
</dbReference>
<keyword evidence="3" id="KW-1185">Reference proteome</keyword>
<evidence type="ECO:0000313" key="3">
    <source>
        <dbReference type="Proteomes" id="UP000298616"/>
    </source>
</evidence>
<dbReference type="KEGG" id="fpf:DCC35_06455"/>
<accession>A0A4D7JU49</accession>
<evidence type="ECO:0000313" key="2">
    <source>
        <dbReference type="EMBL" id="QCK14405.1"/>
    </source>
</evidence>
<feature type="chain" id="PRO_5020665316" description="Lipocalin-like domain-containing protein" evidence="1">
    <location>
        <begin position="21"/>
        <end position="161"/>
    </location>
</feature>
<reference evidence="2 3" key="1">
    <citation type="submission" date="2018-04" db="EMBL/GenBank/DDBJ databases">
        <title>Complete genome uncultured novel isolate.</title>
        <authorList>
            <person name="Merlino G."/>
        </authorList>
    </citation>
    <scope>NUCLEOTIDE SEQUENCE [LARGE SCALE GENOMIC DNA]</scope>
    <source>
        <strain evidence="3">R1DC9</strain>
    </source>
</reference>
<dbReference type="PROSITE" id="PS51257">
    <property type="entry name" value="PROKAR_LIPOPROTEIN"/>
    <property type="match status" value="1"/>
</dbReference>
<gene>
    <name evidence="2" type="ORF">DCC35_06455</name>
</gene>
<name>A0A4D7JU49_9BACT</name>
<dbReference type="Proteomes" id="UP000298616">
    <property type="component" value="Chromosome"/>
</dbReference>
<dbReference type="RefSeq" id="WP_137089995.1">
    <property type="nucleotide sequence ID" value="NZ_CP028923.1"/>
</dbReference>